<organism evidence="1 2">
    <name type="scientific">Flavobacterium beibuense F44-8</name>
    <dbReference type="NCBI Taxonomy" id="1406840"/>
    <lineage>
        <taxon>Bacteria</taxon>
        <taxon>Pseudomonadati</taxon>
        <taxon>Bacteroidota</taxon>
        <taxon>Flavobacteriia</taxon>
        <taxon>Flavobacteriales</taxon>
        <taxon>Flavobacteriaceae</taxon>
        <taxon>Flavobacterium</taxon>
    </lineage>
</organism>
<dbReference type="AlphaFoldDB" id="A0A0A2LJ97"/>
<comment type="caution">
    <text evidence="1">The sequence shown here is derived from an EMBL/GenBank/DDBJ whole genome shotgun (WGS) entry which is preliminary data.</text>
</comment>
<dbReference type="EMBL" id="JRLV01000019">
    <property type="protein sequence ID" value="KGO79243.1"/>
    <property type="molecule type" value="Genomic_DNA"/>
</dbReference>
<evidence type="ECO:0000313" key="2">
    <source>
        <dbReference type="Proteomes" id="UP000030129"/>
    </source>
</evidence>
<evidence type="ECO:0000313" key="1">
    <source>
        <dbReference type="EMBL" id="KGO79243.1"/>
    </source>
</evidence>
<evidence type="ECO:0008006" key="3">
    <source>
        <dbReference type="Google" id="ProtNLM"/>
    </source>
</evidence>
<protein>
    <recommendedName>
        <fullName evidence="3">Transporter</fullName>
    </recommendedName>
</protein>
<accession>A0A0A2LJ97</accession>
<dbReference type="STRING" id="1406840.Q763_14470"/>
<proteinExistence type="predicted"/>
<gene>
    <name evidence="1" type="ORF">Q763_14470</name>
</gene>
<sequence>MKKYIIGVLLLVTQCFYAETVRDTLYPNFRQYAYEFEDFCDACGCSASGGSMGFSSMLDQNFVGLRYMYQSYSSREGIFNNSPWIDENFNTMQVWARIPMFRNFQVTALVPYHFNNRAPSTGKQTIDGIGDITVLGMYTVYQTKTDTVNYKHTLQAGVGVKAPTGEYNGSNNGSVNPSFQLGTGSWDYMLAAEYILKKGNYGFNTMLNYTFKTENNQNYQFGNQFNYGGTLFYMIKGQKMITVPQVGVAGEVYASNRQYGEDVPDTKGDIFFAKAGVEAGMGKFSLGVNAMVPMNQNLTGGKVEANYRLAVNINYSL</sequence>
<reference evidence="1 2" key="1">
    <citation type="submission" date="2013-09" db="EMBL/GenBank/DDBJ databases">
        <authorList>
            <person name="Zeng Z."/>
            <person name="Chen C."/>
        </authorList>
    </citation>
    <scope>NUCLEOTIDE SEQUENCE [LARGE SCALE GENOMIC DNA]</scope>
    <source>
        <strain evidence="1 2">F44-8</strain>
    </source>
</reference>
<dbReference type="eggNOG" id="COG4313">
    <property type="taxonomic scope" value="Bacteria"/>
</dbReference>
<dbReference type="RefSeq" id="WP_035135451.1">
    <property type="nucleotide sequence ID" value="NZ_JRLV01000019.1"/>
</dbReference>
<name>A0A0A2LJ97_9FLAO</name>
<keyword evidence="2" id="KW-1185">Reference proteome</keyword>
<dbReference type="Proteomes" id="UP000030129">
    <property type="component" value="Unassembled WGS sequence"/>
</dbReference>